<dbReference type="Proteomes" id="UP000315295">
    <property type="component" value="Unassembled WGS sequence"/>
</dbReference>
<keyword evidence="2" id="KW-0611">Plant defense</keyword>
<organism evidence="4 5">
    <name type="scientific">Malus baccata</name>
    <name type="common">Siberian crab apple</name>
    <name type="synonym">Pyrus baccata</name>
    <dbReference type="NCBI Taxonomy" id="106549"/>
    <lineage>
        <taxon>Eukaryota</taxon>
        <taxon>Viridiplantae</taxon>
        <taxon>Streptophyta</taxon>
        <taxon>Embryophyta</taxon>
        <taxon>Tracheophyta</taxon>
        <taxon>Spermatophyta</taxon>
        <taxon>Magnoliopsida</taxon>
        <taxon>eudicotyledons</taxon>
        <taxon>Gunneridae</taxon>
        <taxon>Pentapetalae</taxon>
        <taxon>rosids</taxon>
        <taxon>fabids</taxon>
        <taxon>Rosales</taxon>
        <taxon>Rosaceae</taxon>
        <taxon>Amygdaloideae</taxon>
        <taxon>Maleae</taxon>
        <taxon>Malus</taxon>
    </lineage>
</organism>
<comment type="caution">
    <text evidence="4">The sequence shown here is derived from an EMBL/GenBank/DDBJ whole genome shotgun (WGS) entry which is preliminary data.</text>
</comment>
<evidence type="ECO:0000259" key="3">
    <source>
        <dbReference type="Pfam" id="PF25019"/>
    </source>
</evidence>
<dbReference type="AlphaFoldDB" id="A0A540M9K6"/>
<dbReference type="SUPFAM" id="SSF52047">
    <property type="entry name" value="RNI-like"/>
    <property type="match status" value="1"/>
</dbReference>
<feature type="domain" description="R13L1/DRL21-like LRR repeat region" evidence="3">
    <location>
        <begin position="269"/>
        <end position="325"/>
    </location>
</feature>
<gene>
    <name evidence="4" type="ORF">C1H46_018919</name>
</gene>
<sequence>MASLQEVKIVDCGQLSRLPSGLKNCTSLQKLSISKCNGLSGPLSLWASLVELRIDDCNNLTSIEMKGSVSLTASLQKLTIWDCRELTSLPALPQQCPSLQELMINDCPKLSWFGVKSRRVEEEEEEEECISLGQLWIWSCPKLASFCAHNSRIDEEECISLQSTSDMRTMTSLRDLRIGNCERLESWVSSLQFPLSLDTLSIVKIPNLQFLPSLDNLNSLRDLEIGGFWEELDSFPFPDFEVGSLMHLEWLMLYGWPKLKSLPQQIQHLTSLTYFIIVDFEGVETLPEWLGSLTSLTDLLIFHCKNLMNLPSFQAMQRLTKLQILRIVRCHPLLEERCRRGSGTDWPKISHIPDIMIGNF</sequence>
<accession>A0A540M9K6</accession>
<evidence type="ECO:0000313" key="4">
    <source>
        <dbReference type="EMBL" id="TQD95434.1"/>
    </source>
</evidence>
<proteinExistence type="predicted"/>
<dbReference type="InterPro" id="IPR032675">
    <property type="entry name" value="LRR_dom_sf"/>
</dbReference>
<name>A0A540M9K6_MALBA</name>
<dbReference type="Gene3D" id="3.80.10.10">
    <property type="entry name" value="Ribonuclease Inhibitor"/>
    <property type="match status" value="3"/>
</dbReference>
<keyword evidence="5" id="KW-1185">Reference proteome</keyword>
<dbReference type="Pfam" id="PF25019">
    <property type="entry name" value="LRR_R13L1-DRL21"/>
    <property type="match status" value="1"/>
</dbReference>
<evidence type="ECO:0000313" key="5">
    <source>
        <dbReference type="Proteomes" id="UP000315295"/>
    </source>
</evidence>
<evidence type="ECO:0000256" key="1">
    <source>
        <dbReference type="ARBA" id="ARBA00022614"/>
    </source>
</evidence>
<dbReference type="GO" id="GO:0006952">
    <property type="term" value="P:defense response"/>
    <property type="evidence" value="ECO:0007669"/>
    <property type="project" value="UniProtKB-KW"/>
</dbReference>
<evidence type="ECO:0000256" key="2">
    <source>
        <dbReference type="ARBA" id="ARBA00022821"/>
    </source>
</evidence>
<keyword evidence="1" id="KW-0433">Leucine-rich repeat</keyword>
<dbReference type="InterPro" id="IPR056789">
    <property type="entry name" value="LRR_R13L1-DRL21"/>
</dbReference>
<dbReference type="PANTHER" id="PTHR36766">
    <property type="entry name" value="PLANT BROAD-SPECTRUM MILDEW RESISTANCE PROTEIN RPW8"/>
    <property type="match status" value="1"/>
</dbReference>
<protein>
    <recommendedName>
        <fullName evidence="3">R13L1/DRL21-like LRR repeat region domain-containing protein</fullName>
    </recommendedName>
</protein>
<dbReference type="PANTHER" id="PTHR36766:SF70">
    <property type="entry name" value="DISEASE RESISTANCE PROTEIN RGA4"/>
    <property type="match status" value="1"/>
</dbReference>
<dbReference type="EMBL" id="VIEB01000314">
    <property type="protein sequence ID" value="TQD95434.1"/>
    <property type="molecule type" value="Genomic_DNA"/>
</dbReference>
<reference evidence="4 5" key="1">
    <citation type="journal article" date="2019" name="G3 (Bethesda)">
        <title>Sequencing of a Wild Apple (Malus baccata) Genome Unravels the Differences Between Cultivated and Wild Apple Species Regarding Disease Resistance and Cold Tolerance.</title>
        <authorList>
            <person name="Chen X."/>
        </authorList>
    </citation>
    <scope>NUCLEOTIDE SEQUENCE [LARGE SCALE GENOMIC DNA]</scope>
    <source>
        <strain evidence="5">cv. Shandingzi</strain>
        <tissue evidence="4">Leaves</tissue>
    </source>
</reference>